<evidence type="ECO:0000313" key="1">
    <source>
        <dbReference type="EMBL" id="OVA01390.1"/>
    </source>
</evidence>
<dbReference type="OrthoDB" id="2356035at2759"/>
<dbReference type="Pfam" id="PF03140">
    <property type="entry name" value="DUF247"/>
    <property type="match status" value="1"/>
</dbReference>
<reference evidence="1 2" key="1">
    <citation type="journal article" date="2017" name="Mol. Plant">
        <title>The Genome of Medicinal Plant Macleaya cordata Provides New Insights into Benzylisoquinoline Alkaloids Metabolism.</title>
        <authorList>
            <person name="Liu X."/>
            <person name="Liu Y."/>
            <person name="Huang P."/>
            <person name="Ma Y."/>
            <person name="Qing Z."/>
            <person name="Tang Q."/>
            <person name="Cao H."/>
            <person name="Cheng P."/>
            <person name="Zheng Y."/>
            <person name="Yuan Z."/>
            <person name="Zhou Y."/>
            <person name="Liu J."/>
            <person name="Tang Z."/>
            <person name="Zhuo Y."/>
            <person name="Zhang Y."/>
            <person name="Yu L."/>
            <person name="Huang J."/>
            <person name="Yang P."/>
            <person name="Peng Q."/>
            <person name="Zhang J."/>
            <person name="Jiang W."/>
            <person name="Zhang Z."/>
            <person name="Lin K."/>
            <person name="Ro D.K."/>
            <person name="Chen X."/>
            <person name="Xiong X."/>
            <person name="Shang Y."/>
            <person name="Huang S."/>
            <person name="Zeng J."/>
        </authorList>
    </citation>
    <scope>NUCLEOTIDE SEQUENCE [LARGE SCALE GENOMIC DNA]</scope>
    <source>
        <strain evidence="2">cv. BLH2017</strain>
        <tissue evidence="1">Root</tissue>
    </source>
</reference>
<keyword evidence="2" id="KW-1185">Reference proteome</keyword>
<dbReference type="EMBL" id="MVGT01004116">
    <property type="protein sequence ID" value="OVA01390.1"/>
    <property type="molecule type" value="Genomic_DNA"/>
</dbReference>
<dbReference type="AlphaFoldDB" id="A0A200PT61"/>
<accession>A0A200PT61</accession>
<name>A0A200PT61_MACCD</name>
<gene>
    <name evidence="1" type="ORF">BVC80_6873g3</name>
</gene>
<dbReference type="InterPro" id="IPR004158">
    <property type="entry name" value="DUF247_pln"/>
</dbReference>
<dbReference type="Proteomes" id="UP000195402">
    <property type="component" value="Unassembled WGS sequence"/>
</dbReference>
<comment type="caution">
    <text evidence="1">The sequence shown here is derived from an EMBL/GenBank/DDBJ whole genome shotgun (WGS) entry which is preliminary data.</text>
</comment>
<protein>
    <submittedName>
        <fullName evidence="1">Uncharacterized protein</fullName>
    </submittedName>
</protein>
<evidence type="ECO:0000313" key="2">
    <source>
        <dbReference type="Proteomes" id="UP000195402"/>
    </source>
</evidence>
<dbReference type="InParanoid" id="A0A200PT61"/>
<sequence length="135" mass="15302">MADGSQADSIEEVMNSASSYSLPSLALKFFDELFMRPRLQQEGAVLERCLGFNGKHLLELLDSVKDVEILCSKDIITNRGLGSNDQIYGFLKKLSLELQVFPFYYSQLCDEVKAWCISQPQVLKKCVRLLGFKKL</sequence>
<organism evidence="1 2">
    <name type="scientific">Macleaya cordata</name>
    <name type="common">Five-seeded plume-poppy</name>
    <name type="synonym">Bocconia cordata</name>
    <dbReference type="NCBI Taxonomy" id="56857"/>
    <lineage>
        <taxon>Eukaryota</taxon>
        <taxon>Viridiplantae</taxon>
        <taxon>Streptophyta</taxon>
        <taxon>Embryophyta</taxon>
        <taxon>Tracheophyta</taxon>
        <taxon>Spermatophyta</taxon>
        <taxon>Magnoliopsida</taxon>
        <taxon>Ranunculales</taxon>
        <taxon>Papaveraceae</taxon>
        <taxon>Papaveroideae</taxon>
        <taxon>Macleaya</taxon>
    </lineage>
</organism>
<proteinExistence type="predicted"/>